<dbReference type="RefSeq" id="WP_163287402.1">
    <property type="nucleotide sequence ID" value="NZ_JAAGWY010000001.1"/>
</dbReference>
<proteinExistence type="predicted"/>
<evidence type="ECO:0000256" key="1">
    <source>
        <dbReference type="SAM" id="Phobius"/>
    </source>
</evidence>
<feature type="transmembrane region" description="Helical" evidence="1">
    <location>
        <begin position="16"/>
        <end position="45"/>
    </location>
</feature>
<keyword evidence="1" id="KW-0812">Transmembrane</keyword>
<keyword evidence="1" id="KW-1133">Transmembrane helix</keyword>
<evidence type="ECO:0000313" key="2">
    <source>
        <dbReference type="EMBL" id="NEN04252.1"/>
    </source>
</evidence>
<keyword evidence="3" id="KW-1185">Reference proteome</keyword>
<keyword evidence="1" id="KW-0472">Membrane</keyword>
<comment type="caution">
    <text evidence="2">The sequence shown here is derived from an EMBL/GenBank/DDBJ whole genome shotgun (WGS) entry which is preliminary data.</text>
</comment>
<dbReference type="AlphaFoldDB" id="A0A6L9XRL8"/>
<feature type="transmembrane region" description="Helical" evidence="1">
    <location>
        <begin position="51"/>
        <end position="76"/>
    </location>
</feature>
<reference evidence="2 3" key="1">
    <citation type="journal article" date="2014" name="J. Microbiol.">
        <title>Diaminobutyricibacter tongyongensis gen. nov., sp. nov. and Homoserinibacter gongjuensis gen. nov., sp. nov. belong to the family Microbacteriaceae.</title>
        <authorList>
            <person name="Kim S.J."/>
            <person name="Ahn J.H."/>
            <person name="Weon H.Y."/>
            <person name="Hamada M."/>
            <person name="Suzuki K."/>
            <person name="Kwon S.W."/>
        </authorList>
    </citation>
    <scope>NUCLEOTIDE SEQUENCE [LARGE SCALE GENOMIC DNA]</scope>
    <source>
        <strain evidence="2 3">NBRC 108724</strain>
    </source>
</reference>
<organism evidence="2 3">
    <name type="scientific">Leifsonia tongyongensis</name>
    <dbReference type="NCBI Taxonomy" id="1268043"/>
    <lineage>
        <taxon>Bacteria</taxon>
        <taxon>Bacillati</taxon>
        <taxon>Actinomycetota</taxon>
        <taxon>Actinomycetes</taxon>
        <taxon>Micrococcales</taxon>
        <taxon>Microbacteriaceae</taxon>
        <taxon>Leifsonia</taxon>
    </lineage>
</organism>
<sequence length="91" mass="9736">MTQQTPPASSRLQRTLAFIIAGLFILSVLAIVAIIAGTALGAFAAQGSGSGIWPTVFFIPLIGLPIAFVLLIVVLIDNFRQRSRANRNSQR</sequence>
<accession>A0A6L9XRL8</accession>
<gene>
    <name evidence="2" type="ORF">G3T36_00045</name>
</gene>
<evidence type="ECO:0000313" key="3">
    <source>
        <dbReference type="Proteomes" id="UP000474967"/>
    </source>
</evidence>
<dbReference type="Proteomes" id="UP000474967">
    <property type="component" value="Unassembled WGS sequence"/>
</dbReference>
<dbReference type="EMBL" id="JAAGWY010000001">
    <property type="protein sequence ID" value="NEN04252.1"/>
    <property type="molecule type" value="Genomic_DNA"/>
</dbReference>
<evidence type="ECO:0008006" key="4">
    <source>
        <dbReference type="Google" id="ProtNLM"/>
    </source>
</evidence>
<name>A0A6L9XRL8_9MICO</name>
<protein>
    <recommendedName>
        <fullName evidence="4">Multidrug ABC transporter ATPase</fullName>
    </recommendedName>
</protein>